<accession>A0A9D2TK14</accession>
<proteinExistence type="predicted"/>
<evidence type="ECO:0000313" key="1">
    <source>
        <dbReference type="EMBL" id="HJC73165.1"/>
    </source>
</evidence>
<name>A0A9D2TK14_9FIRM</name>
<gene>
    <name evidence="1" type="ORF">H9698_10305</name>
</gene>
<evidence type="ECO:0000313" key="2">
    <source>
        <dbReference type="Proteomes" id="UP000823918"/>
    </source>
</evidence>
<organism evidence="1 2">
    <name type="scientific">Candidatus Ruthenibacterium merdavium</name>
    <dbReference type="NCBI Taxonomy" id="2838752"/>
    <lineage>
        <taxon>Bacteria</taxon>
        <taxon>Bacillati</taxon>
        <taxon>Bacillota</taxon>
        <taxon>Clostridia</taxon>
        <taxon>Eubacteriales</taxon>
        <taxon>Oscillospiraceae</taxon>
        <taxon>Ruthenibacterium</taxon>
    </lineage>
</organism>
<protein>
    <submittedName>
        <fullName evidence="1">Uncharacterized protein</fullName>
    </submittedName>
</protein>
<sequence length="65" mass="7501">MDIKVRFRKALRPKYGQSAFLTYGQEVFAKSEIIKFSETSGMCYLKMTRIGSELLLLGFADVRFL</sequence>
<reference evidence="1" key="1">
    <citation type="journal article" date="2021" name="PeerJ">
        <title>Extensive microbial diversity within the chicken gut microbiome revealed by metagenomics and culture.</title>
        <authorList>
            <person name="Gilroy R."/>
            <person name="Ravi A."/>
            <person name="Getino M."/>
            <person name="Pursley I."/>
            <person name="Horton D.L."/>
            <person name="Alikhan N.F."/>
            <person name="Baker D."/>
            <person name="Gharbi K."/>
            <person name="Hall N."/>
            <person name="Watson M."/>
            <person name="Adriaenssens E.M."/>
            <person name="Foster-Nyarko E."/>
            <person name="Jarju S."/>
            <person name="Secka A."/>
            <person name="Antonio M."/>
            <person name="Oren A."/>
            <person name="Chaudhuri R.R."/>
            <person name="La Ragione R."/>
            <person name="Hildebrand F."/>
            <person name="Pallen M.J."/>
        </authorList>
    </citation>
    <scope>NUCLEOTIDE SEQUENCE</scope>
    <source>
        <strain evidence="1">5933</strain>
    </source>
</reference>
<dbReference type="AlphaFoldDB" id="A0A9D2TK14"/>
<reference evidence="1" key="2">
    <citation type="submission" date="2021-04" db="EMBL/GenBank/DDBJ databases">
        <authorList>
            <person name="Gilroy R."/>
        </authorList>
    </citation>
    <scope>NUCLEOTIDE SEQUENCE</scope>
    <source>
        <strain evidence="1">5933</strain>
    </source>
</reference>
<dbReference type="Proteomes" id="UP000823918">
    <property type="component" value="Unassembled WGS sequence"/>
</dbReference>
<comment type="caution">
    <text evidence="1">The sequence shown here is derived from an EMBL/GenBank/DDBJ whole genome shotgun (WGS) entry which is preliminary data.</text>
</comment>
<dbReference type="EMBL" id="DWWA01000052">
    <property type="protein sequence ID" value="HJC73165.1"/>
    <property type="molecule type" value="Genomic_DNA"/>
</dbReference>